<reference evidence="1" key="1">
    <citation type="submission" date="2020-10" db="EMBL/GenBank/DDBJ databases">
        <authorList>
            <person name="Gilroy R."/>
        </authorList>
    </citation>
    <scope>NUCLEOTIDE SEQUENCE</scope>
    <source>
        <strain evidence="1">ChiHcec3-6078</strain>
    </source>
</reference>
<dbReference type="AlphaFoldDB" id="A0A9D1I348"/>
<evidence type="ECO:0000313" key="2">
    <source>
        <dbReference type="Proteomes" id="UP000824090"/>
    </source>
</evidence>
<dbReference type="NCBIfam" id="TIGR01863">
    <property type="entry name" value="cas_Csd1"/>
    <property type="match status" value="1"/>
</dbReference>
<dbReference type="Proteomes" id="UP000824090">
    <property type="component" value="Unassembled WGS sequence"/>
</dbReference>
<comment type="caution">
    <text evidence="1">The sequence shown here is derived from an EMBL/GenBank/DDBJ whole genome shotgun (WGS) entry which is preliminary data.</text>
</comment>
<name>A0A9D1I348_9FIRM</name>
<proteinExistence type="predicted"/>
<protein>
    <submittedName>
        <fullName evidence="1">Type I-C CRISPR-associated protein Cas8c/Csd1</fullName>
    </submittedName>
</protein>
<sequence length="614" mass="70567">MSWISDLYETYESNFNMDRLDFKTGRMPLPISHTTQQAQIEIFLDKRGDFVTAEALDKENSKTVIPVTEDSASRTSGACAHPLEDKLEYIAGDFEKYTGIDNSKKHGMYLEELSGWCESPYSCRQIEAVREYVERNSMMADLVRSGVLKVSEEGRLTNDKINNIDQKDCFIRFSVDTADPGEETALYKSKEVFRRYIDYYGSKSGKEALCYVSGEIKPCSEKHGAKIRSAGDKAKLISANDNSGFTYRGRLSEADQVLSIGYDVSQKAHSALRWIMEKQGFNAGEMKIAAWEISGKEVPEVLSEGSDIIFQGKFEDLKEKEGGIDEAYARRLRSACRGYRENLGNNSHIVVMGVKAATTGRLSISFYHKMSGSRFMENIEKWYSTCYWSILDMRREKGKRRFTGSPPLMKMAEAAFGNRNSKVLTSTYERLVPCIILGRRIPKDIVRKAFLRAVNPASYDSTVQWQVDVDTACAMIRKLRYDMKKEEWSVSLDRNEKDRSYLFGRLLAAARKLEEVALYLDKENTRSTSAERYFNQFQKKPASTWKTVRNNLEPYILKLKGKNRTYYEREIMAITDMFDKEKFEDNSRLSELFLLGYDSQYMSYNDSREEKENA</sequence>
<gene>
    <name evidence="1" type="primary">cas8c</name>
    <name evidence="1" type="ORF">IAC50_07550</name>
</gene>
<evidence type="ECO:0000313" key="1">
    <source>
        <dbReference type="EMBL" id="HIU26328.1"/>
    </source>
</evidence>
<dbReference type="Pfam" id="PF09709">
    <property type="entry name" value="Cas_Csd1"/>
    <property type="match status" value="1"/>
</dbReference>
<organism evidence="1 2">
    <name type="scientific">Candidatus Allocopromorpha excrementigallinarum</name>
    <dbReference type="NCBI Taxonomy" id="2840742"/>
    <lineage>
        <taxon>Bacteria</taxon>
        <taxon>Bacillati</taxon>
        <taxon>Bacillota</taxon>
        <taxon>Clostridia</taxon>
        <taxon>Eubacteriales</taxon>
        <taxon>Eubacteriaceae</taxon>
        <taxon>Eubacteriaceae incertae sedis</taxon>
        <taxon>Candidatus Allocopromorpha</taxon>
    </lineage>
</organism>
<dbReference type="InterPro" id="IPR010144">
    <property type="entry name" value="CRISPR-assoc_prot_Csd1-typ"/>
</dbReference>
<dbReference type="EMBL" id="DVMP01000138">
    <property type="protein sequence ID" value="HIU26328.1"/>
    <property type="molecule type" value="Genomic_DNA"/>
</dbReference>
<accession>A0A9D1I348</accession>
<reference evidence="1" key="2">
    <citation type="journal article" date="2021" name="PeerJ">
        <title>Extensive microbial diversity within the chicken gut microbiome revealed by metagenomics and culture.</title>
        <authorList>
            <person name="Gilroy R."/>
            <person name="Ravi A."/>
            <person name="Getino M."/>
            <person name="Pursley I."/>
            <person name="Horton D.L."/>
            <person name="Alikhan N.F."/>
            <person name="Baker D."/>
            <person name="Gharbi K."/>
            <person name="Hall N."/>
            <person name="Watson M."/>
            <person name="Adriaenssens E.M."/>
            <person name="Foster-Nyarko E."/>
            <person name="Jarju S."/>
            <person name="Secka A."/>
            <person name="Antonio M."/>
            <person name="Oren A."/>
            <person name="Chaudhuri R.R."/>
            <person name="La Ragione R."/>
            <person name="Hildebrand F."/>
            <person name="Pallen M.J."/>
        </authorList>
    </citation>
    <scope>NUCLEOTIDE SEQUENCE</scope>
    <source>
        <strain evidence="1">ChiHcec3-6078</strain>
    </source>
</reference>